<keyword evidence="2" id="KW-1185">Reference proteome</keyword>
<accession>E9I3M6</accession>
<dbReference type="KEGG" id="dpx:DAPPUDRAFT_339738"/>
<proteinExistence type="predicted"/>
<dbReference type="InParanoid" id="E9I3M6"/>
<reference evidence="1 2" key="1">
    <citation type="journal article" date="2011" name="Science">
        <title>The ecoresponsive genome of Daphnia pulex.</title>
        <authorList>
            <person name="Colbourne J.K."/>
            <person name="Pfrender M.E."/>
            <person name="Gilbert D."/>
            <person name="Thomas W.K."/>
            <person name="Tucker A."/>
            <person name="Oakley T.H."/>
            <person name="Tokishita S."/>
            <person name="Aerts A."/>
            <person name="Arnold G.J."/>
            <person name="Basu M.K."/>
            <person name="Bauer D.J."/>
            <person name="Caceres C.E."/>
            <person name="Carmel L."/>
            <person name="Casola C."/>
            <person name="Choi J.H."/>
            <person name="Detter J.C."/>
            <person name="Dong Q."/>
            <person name="Dusheyko S."/>
            <person name="Eads B.D."/>
            <person name="Frohlich T."/>
            <person name="Geiler-Samerotte K.A."/>
            <person name="Gerlach D."/>
            <person name="Hatcher P."/>
            <person name="Jogdeo S."/>
            <person name="Krijgsveld J."/>
            <person name="Kriventseva E.V."/>
            <person name="Kultz D."/>
            <person name="Laforsch C."/>
            <person name="Lindquist E."/>
            <person name="Lopez J."/>
            <person name="Manak J.R."/>
            <person name="Muller J."/>
            <person name="Pangilinan J."/>
            <person name="Patwardhan R.P."/>
            <person name="Pitluck S."/>
            <person name="Pritham E.J."/>
            <person name="Rechtsteiner A."/>
            <person name="Rho M."/>
            <person name="Rogozin I.B."/>
            <person name="Sakarya O."/>
            <person name="Salamov A."/>
            <person name="Schaack S."/>
            <person name="Shapiro H."/>
            <person name="Shiga Y."/>
            <person name="Skalitzky C."/>
            <person name="Smith Z."/>
            <person name="Souvorov A."/>
            <person name="Sung W."/>
            <person name="Tang Z."/>
            <person name="Tsuchiya D."/>
            <person name="Tu H."/>
            <person name="Vos H."/>
            <person name="Wang M."/>
            <person name="Wolf Y.I."/>
            <person name="Yamagata H."/>
            <person name="Yamada T."/>
            <person name="Ye Y."/>
            <person name="Shaw J.R."/>
            <person name="Andrews J."/>
            <person name="Crease T.J."/>
            <person name="Tang H."/>
            <person name="Lucas S.M."/>
            <person name="Robertson H.M."/>
            <person name="Bork P."/>
            <person name="Koonin E.V."/>
            <person name="Zdobnov E.M."/>
            <person name="Grigoriev I.V."/>
            <person name="Lynch M."/>
            <person name="Boore J.L."/>
        </authorList>
    </citation>
    <scope>NUCLEOTIDE SEQUENCE [LARGE SCALE GENOMIC DNA]</scope>
</reference>
<feature type="non-terminal residue" evidence="1">
    <location>
        <position position="319"/>
    </location>
</feature>
<evidence type="ECO:0000313" key="1">
    <source>
        <dbReference type="EMBL" id="EFX61404.1"/>
    </source>
</evidence>
<dbReference type="Proteomes" id="UP000000305">
    <property type="component" value="Unassembled WGS sequence"/>
</dbReference>
<sequence length="319" mass="36217">MRLFDKSPEIAVDLMSRLWLPTAEGATRCLNVLATATHLGCAAHEMLLGLIPHVLEDETYVVPVLVKKLAADSHERAADFYVECMAAQTERSLKGLASRHFGRAEEVLKLDVDPSSLLDRVEPIYLRIATRTREVYDGQLNDWEEIVRDVVERLLSELGEGAAAPALLNRANTLPPQSVLEPLYLRSLVRLTDYAALAASWVAAVPSRLEHDPESCRFLEVVAVRLGESETQLIDTAIDAVNRYDTSRRDDAEWRMRRLKCNRSYRMYLRSLLIQEYRRMGRRAFDEGERHQVLEFEPDRGIRGGFVQSPMSVVQLELA</sequence>
<name>E9I3M6_DAPPU</name>
<dbReference type="AlphaFoldDB" id="E9I3M6"/>
<organism evidence="1 2">
    <name type="scientific">Daphnia pulex</name>
    <name type="common">Water flea</name>
    <dbReference type="NCBI Taxonomy" id="6669"/>
    <lineage>
        <taxon>Eukaryota</taxon>
        <taxon>Metazoa</taxon>
        <taxon>Ecdysozoa</taxon>
        <taxon>Arthropoda</taxon>
        <taxon>Crustacea</taxon>
        <taxon>Branchiopoda</taxon>
        <taxon>Diplostraca</taxon>
        <taxon>Cladocera</taxon>
        <taxon>Anomopoda</taxon>
        <taxon>Daphniidae</taxon>
        <taxon>Daphnia</taxon>
    </lineage>
</organism>
<gene>
    <name evidence="1" type="ORF">DAPPUDRAFT_339738</name>
</gene>
<evidence type="ECO:0000313" key="2">
    <source>
        <dbReference type="Proteomes" id="UP000000305"/>
    </source>
</evidence>
<dbReference type="HOGENOM" id="CLU_873103_0_0_1"/>
<protein>
    <submittedName>
        <fullName evidence="1">Uncharacterized protein</fullName>
    </submittedName>
</protein>
<dbReference type="EMBL" id="GL734633">
    <property type="protein sequence ID" value="EFX61404.1"/>
    <property type="molecule type" value="Genomic_DNA"/>
</dbReference>